<accession>A0AAD9U6Z5</accession>
<protein>
    <recommendedName>
        <fullName evidence="3">DUF1985 domain-containing protein</fullName>
    </recommendedName>
</protein>
<dbReference type="AlphaFoldDB" id="A0AAD9U6Z5"/>
<organism evidence="4 5">
    <name type="scientific">Dipteronia dyeriana</name>
    <dbReference type="NCBI Taxonomy" id="168575"/>
    <lineage>
        <taxon>Eukaryota</taxon>
        <taxon>Viridiplantae</taxon>
        <taxon>Streptophyta</taxon>
        <taxon>Embryophyta</taxon>
        <taxon>Tracheophyta</taxon>
        <taxon>Spermatophyta</taxon>
        <taxon>Magnoliopsida</taxon>
        <taxon>eudicotyledons</taxon>
        <taxon>Gunneridae</taxon>
        <taxon>Pentapetalae</taxon>
        <taxon>rosids</taxon>
        <taxon>malvids</taxon>
        <taxon>Sapindales</taxon>
        <taxon>Sapindaceae</taxon>
        <taxon>Hippocastanoideae</taxon>
        <taxon>Acereae</taxon>
        <taxon>Dipteronia</taxon>
    </lineage>
</organism>
<evidence type="ECO:0000256" key="1">
    <source>
        <dbReference type="SAM" id="MobiDB-lite"/>
    </source>
</evidence>
<feature type="compositionally biased region" description="Basic residues" evidence="1">
    <location>
        <begin position="281"/>
        <end position="290"/>
    </location>
</feature>
<evidence type="ECO:0000313" key="5">
    <source>
        <dbReference type="Proteomes" id="UP001280121"/>
    </source>
</evidence>
<feature type="compositionally biased region" description="Polar residues" evidence="1">
    <location>
        <begin position="367"/>
        <end position="376"/>
    </location>
</feature>
<dbReference type="PANTHER" id="PTHR48449:SF1">
    <property type="entry name" value="DUF1985 DOMAIN-CONTAINING PROTEIN"/>
    <property type="match status" value="1"/>
</dbReference>
<evidence type="ECO:0000259" key="3">
    <source>
        <dbReference type="Pfam" id="PF09331"/>
    </source>
</evidence>
<dbReference type="PANTHER" id="PTHR48449">
    <property type="entry name" value="DUF1985 DOMAIN-CONTAINING PROTEIN"/>
    <property type="match status" value="1"/>
</dbReference>
<keyword evidence="2" id="KW-0472">Membrane</keyword>
<feature type="domain" description="DUF1985" evidence="3">
    <location>
        <begin position="78"/>
        <end position="205"/>
    </location>
</feature>
<dbReference type="Proteomes" id="UP001280121">
    <property type="component" value="Unassembled WGS sequence"/>
</dbReference>
<dbReference type="SUPFAM" id="SSF54001">
    <property type="entry name" value="Cysteine proteinases"/>
    <property type="match status" value="1"/>
</dbReference>
<dbReference type="InterPro" id="IPR038765">
    <property type="entry name" value="Papain-like_cys_pep_sf"/>
</dbReference>
<sequence>MRIRLRDSLKTVEGDWYEGKLTRHNHFNALDHIDDALNRVPVEFTDEDRHRFMVSCFGHFLMMHREMKFLSGIIHRLLLRELHHNGPTDEIQFMLGNQLVRFSKVEFCLITGLRFGVVPDTTKYAAVENGIHEWYFPGADEVSLEEIRGVITATEFGKTYDAFKLCLLYMLNWILIGVDERFKIPVWQCRLVEDLDAFPWGAHIFVLEVIPDLAKEVGARRATDLTPRILKWELTKQPRGKKLAKIFKARTTLCGISGTEGGGLTDKTIDSEGYETDPQRERHRHRHRRVWFSTPGHGTSTGDSRGGVRRDREVHPGSVVPPSPSTSIPPPPSTLIPLPPSTSIQPQRSPPPPSTSVVLERLPHPPSTSVKSVRSPPLTITSKRLVKRRWHLMSPYTYPYRPKRLWTRPESVEHIFDPFRLVDANQLAAYKAFKRNINGELYKFLESNRILWFCIINTILSMLVQQLMYYIWERMMPRDSHGAVTTARRNVLQSRWLEEDLLTVRGATTSGNRPWHEVDLVLILCNIGGQHWLVVTVDLSLGKIDIFDP</sequence>
<feature type="compositionally biased region" description="Basic and acidic residues" evidence="1">
    <location>
        <begin position="306"/>
        <end position="315"/>
    </location>
</feature>
<proteinExistence type="predicted"/>
<feature type="region of interest" description="Disordered" evidence="1">
    <location>
        <begin position="258"/>
        <end position="376"/>
    </location>
</feature>
<keyword evidence="2" id="KW-1133">Transmembrane helix</keyword>
<evidence type="ECO:0000313" key="4">
    <source>
        <dbReference type="EMBL" id="KAK2648711.1"/>
    </source>
</evidence>
<keyword evidence="5" id="KW-1185">Reference proteome</keyword>
<dbReference type="Pfam" id="PF09331">
    <property type="entry name" value="DUF1985"/>
    <property type="match status" value="1"/>
</dbReference>
<reference evidence="4" key="1">
    <citation type="journal article" date="2023" name="Plant J.">
        <title>Genome sequences and population genomics provide insights into the demographic history, inbreeding, and mutation load of two 'living fossil' tree species of Dipteronia.</title>
        <authorList>
            <person name="Feng Y."/>
            <person name="Comes H.P."/>
            <person name="Chen J."/>
            <person name="Zhu S."/>
            <person name="Lu R."/>
            <person name="Zhang X."/>
            <person name="Li P."/>
            <person name="Qiu J."/>
            <person name="Olsen K.M."/>
            <person name="Qiu Y."/>
        </authorList>
    </citation>
    <scope>NUCLEOTIDE SEQUENCE</scope>
    <source>
        <strain evidence="4">KIB01</strain>
    </source>
</reference>
<dbReference type="EMBL" id="JANJYI010000005">
    <property type="protein sequence ID" value="KAK2648711.1"/>
    <property type="molecule type" value="Genomic_DNA"/>
</dbReference>
<feature type="transmembrane region" description="Helical" evidence="2">
    <location>
        <begin position="450"/>
        <end position="472"/>
    </location>
</feature>
<gene>
    <name evidence="4" type="ORF">Ddye_016200</name>
</gene>
<dbReference type="InterPro" id="IPR015410">
    <property type="entry name" value="DUF1985"/>
</dbReference>
<keyword evidence="2" id="KW-0812">Transmembrane</keyword>
<feature type="compositionally biased region" description="Pro residues" evidence="1">
    <location>
        <begin position="319"/>
        <end position="340"/>
    </location>
</feature>
<name>A0AAD9U6Z5_9ROSI</name>
<comment type="caution">
    <text evidence="4">The sequence shown here is derived from an EMBL/GenBank/DDBJ whole genome shotgun (WGS) entry which is preliminary data.</text>
</comment>
<evidence type="ECO:0000256" key="2">
    <source>
        <dbReference type="SAM" id="Phobius"/>
    </source>
</evidence>